<keyword evidence="3" id="KW-1185">Reference proteome</keyword>
<evidence type="ECO:0000313" key="3">
    <source>
        <dbReference type="Proteomes" id="UP000184128"/>
    </source>
</evidence>
<dbReference type="Pfam" id="PF21259">
    <property type="entry name" value="Rgg_C"/>
    <property type="match status" value="1"/>
</dbReference>
<dbReference type="InterPro" id="IPR010982">
    <property type="entry name" value="Lambda_DNA-bd_dom_sf"/>
</dbReference>
<dbReference type="NCBIfam" id="TIGR01716">
    <property type="entry name" value="RGG_Cterm"/>
    <property type="match status" value="1"/>
</dbReference>
<protein>
    <submittedName>
        <fullName evidence="2">Transcriptional activator, Rgg/GadR/MutR family, C-terminal domain-containing protein</fullName>
    </submittedName>
</protein>
<dbReference type="InterPro" id="IPR053163">
    <property type="entry name" value="HTH-type_regulator_Rgg"/>
</dbReference>
<accession>A0A1M4SN42</accession>
<dbReference type="RefSeq" id="WP_073294959.1">
    <property type="nucleotide sequence ID" value="NZ_FQUF01000003.1"/>
</dbReference>
<dbReference type="InterPro" id="IPR001387">
    <property type="entry name" value="Cro/C1-type_HTH"/>
</dbReference>
<dbReference type="InterPro" id="IPR010057">
    <property type="entry name" value="Transcription_activator_Rgg_C"/>
</dbReference>
<sequence>MKDYGLTLKKIRESLNISQNKISSGIMSQSNYSKVENREIDIPFVKMVDLLDQLGMTIDEFLYIHRDYKQNPGKQLSRLNRLEPGNKTKMMKTIDELKAITKPTQRDDELLAIFEALYSISNNDYETANKQVALIWKRLKEHDTWYLYDIRLINSILYLFPIETAGSIVNLVLKRLEKYKKLGKVSKLSANLQINYVLLLIENRKHSTALSTTENLINFCIDHHLYIHLAASYVRKGILLDNLDFANSSVYYEKGFELLEVTNNQKLIQELKKEIKIYTNQ</sequence>
<dbReference type="Pfam" id="PF01381">
    <property type="entry name" value="HTH_3"/>
    <property type="match status" value="1"/>
</dbReference>
<dbReference type="GO" id="GO:0003677">
    <property type="term" value="F:DNA binding"/>
    <property type="evidence" value="ECO:0007669"/>
    <property type="project" value="InterPro"/>
</dbReference>
<dbReference type="OrthoDB" id="2360592at2"/>
<dbReference type="STRING" id="1121025.SAMN02745249_00239"/>
<name>A0A1M4SN42_9LACT</name>
<organism evidence="2 3">
    <name type="scientific">Atopostipes suicloacalis DSM 15692</name>
    <dbReference type="NCBI Taxonomy" id="1121025"/>
    <lineage>
        <taxon>Bacteria</taxon>
        <taxon>Bacillati</taxon>
        <taxon>Bacillota</taxon>
        <taxon>Bacilli</taxon>
        <taxon>Lactobacillales</taxon>
        <taxon>Carnobacteriaceae</taxon>
        <taxon>Atopostipes</taxon>
    </lineage>
</organism>
<evidence type="ECO:0000313" key="2">
    <source>
        <dbReference type="EMBL" id="SHE33694.1"/>
    </source>
</evidence>
<proteinExistence type="predicted"/>
<dbReference type="Proteomes" id="UP000184128">
    <property type="component" value="Unassembled WGS sequence"/>
</dbReference>
<dbReference type="CDD" id="cd00093">
    <property type="entry name" value="HTH_XRE"/>
    <property type="match status" value="1"/>
</dbReference>
<evidence type="ECO:0000259" key="1">
    <source>
        <dbReference type="PROSITE" id="PS50943"/>
    </source>
</evidence>
<feature type="domain" description="HTH cro/C1-type" evidence="1">
    <location>
        <begin position="8"/>
        <end position="61"/>
    </location>
</feature>
<dbReference type="AlphaFoldDB" id="A0A1M4SN42"/>
<dbReference type="PANTHER" id="PTHR37038:SF13">
    <property type="entry name" value="HTH CRO_C1-TYPE DOMAIN-CONTAINING PROTEIN"/>
    <property type="match status" value="1"/>
</dbReference>
<reference evidence="2 3" key="1">
    <citation type="submission" date="2016-11" db="EMBL/GenBank/DDBJ databases">
        <authorList>
            <person name="Jaros S."/>
            <person name="Januszkiewicz K."/>
            <person name="Wedrychowicz H."/>
        </authorList>
    </citation>
    <scope>NUCLEOTIDE SEQUENCE [LARGE SCALE GENOMIC DNA]</scope>
    <source>
        <strain evidence="2 3">DSM 15692</strain>
    </source>
</reference>
<dbReference type="SMART" id="SM00530">
    <property type="entry name" value="HTH_XRE"/>
    <property type="match status" value="1"/>
</dbReference>
<dbReference type="PANTHER" id="PTHR37038">
    <property type="entry name" value="TRANSCRIPTIONAL REGULATOR-RELATED"/>
    <property type="match status" value="1"/>
</dbReference>
<dbReference type="SUPFAM" id="SSF47413">
    <property type="entry name" value="lambda repressor-like DNA-binding domains"/>
    <property type="match status" value="1"/>
</dbReference>
<dbReference type="PROSITE" id="PS50943">
    <property type="entry name" value="HTH_CROC1"/>
    <property type="match status" value="1"/>
</dbReference>
<dbReference type="InterPro" id="IPR011990">
    <property type="entry name" value="TPR-like_helical_dom_sf"/>
</dbReference>
<dbReference type="Gene3D" id="1.25.40.10">
    <property type="entry name" value="Tetratricopeptide repeat domain"/>
    <property type="match status" value="1"/>
</dbReference>
<gene>
    <name evidence="2" type="ORF">SAMN02745249_00239</name>
</gene>
<dbReference type="EMBL" id="FQUF01000003">
    <property type="protein sequence ID" value="SHE33694.1"/>
    <property type="molecule type" value="Genomic_DNA"/>
</dbReference>